<proteinExistence type="predicted"/>
<keyword evidence="1" id="KW-0472">Membrane</keyword>
<keyword evidence="3" id="KW-1185">Reference proteome</keyword>
<dbReference type="Proteomes" id="UP001500326">
    <property type="component" value="Unassembled WGS sequence"/>
</dbReference>
<feature type="transmembrane region" description="Helical" evidence="1">
    <location>
        <begin position="120"/>
        <end position="147"/>
    </location>
</feature>
<accession>A0ABN2S373</accession>
<evidence type="ECO:0000313" key="3">
    <source>
        <dbReference type="Proteomes" id="UP001500326"/>
    </source>
</evidence>
<feature type="transmembrane region" description="Helical" evidence="1">
    <location>
        <begin position="167"/>
        <end position="191"/>
    </location>
</feature>
<name>A0ABN2S373_9MICO</name>
<feature type="transmembrane region" description="Helical" evidence="1">
    <location>
        <begin position="75"/>
        <end position="99"/>
    </location>
</feature>
<feature type="transmembrane region" description="Helical" evidence="1">
    <location>
        <begin position="198"/>
        <end position="226"/>
    </location>
</feature>
<evidence type="ECO:0000256" key="1">
    <source>
        <dbReference type="SAM" id="Phobius"/>
    </source>
</evidence>
<sequence>MSVHALAPVRTSLPHVMRSERIKLLSLRSTRWALLLSVLITLTMSALMSVGLAFAPPEEGMDVDALILATYGERPALGAMGQAFLTAQILTAVLGTLIVSTDRSSGTLRTAVTAVPRRTLIVAAKLITSATAAIAVAVVIGVATYAIATPAFAATADPAPFFIPETIATLLGGSFGIAVTALLSSALAFFFRSTAAALGVVLVTLFILPSIIQLVPIVGSPIASLLPPSFINGLVVSALGSDWPRMAISFGGAAAWAAVASLAANWRFRRTDI</sequence>
<comment type="caution">
    <text evidence="2">The sequence shown here is derived from an EMBL/GenBank/DDBJ whole genome shotgun (WGS) entry which is preliminary data.</text>
</comment>
<protein>
    <recommendedName>
        <fullName evidence="4">ABC transporter permease</fullName>
    </recommendedName>
</protein>
<keyword evidence="1" id="KW-0812">Transmembrane</keyword>
<feature type="transmembrane region" description="Helical" evidence="1">
    <location>
        <begin position="246"/>
        <end position="266"/>
    </location>
</feature>
<evidence type="ECO:0008006" key="4">
    <source>
        <dbReference type="Google" id="ProtNLM"/>
    </source>
</evidence>
<evidence type="ECO:0000313" key="2">
    <source>
        <dbReference type="EMBL" id="GAA1979641.1"/>
    </source>
</evidence>
<organism evidence="2 3">
    <name type="scientific">Microbacterium pumilum</name>
    <dbReference type="NCBI Taxonomy" id="344165"/>
    <lineage>
        <taxon>Bacteria</taxon>
        <taxon>Bacillati</taxon>
        <taxon>Actinomycetota</taxon>
        <taxon>Actinomycetes</taxon>
        <taxon>Micrococcales</taxon>
        <taxon>Microbacteriaceae</taxon>
        <taxon>Microbacterium</taxon>
    </lineage>
</organism>
<dbReference type="EMBL" id="BAAAOH010000001">
    <property type="protein sequence ID" value="GAA1979641.1"/>
    <property type="molecule type" value="Genomic_DNA"/>
</dbReference>
<gene>
    <name evidence="2" type="ORF">GCM10009777_11330</name>
</gene>
<keyword evidence="1" id="KW-1133">Transmembrane helix</keyword>
<feature type="transmembrane region" description="Helical" evidence="1">
    <location>
        <begin position="32"/>
        <end position="55"/>
    </location>
</feature>
<reference evidence="2 3" key="1">
    <citation type="journal article" date="2019" name="Int. J. Syst. Evol. Microbiol.">
        <title>The Global Catalogue of Microorganisms (GCM) 10K type strain sequencing project: providing services to taxonomists for standard genome sequencing and annotation.</title>
        <authorList>
            <consortium name="The Broad Institute Genomics Platform"/>
            <consortium name="The Broad Institute Genome Sequencing Center for Infectious Disease"/>
            <person name="Wu L."/>
            <person name="Ma J."/>
        </authorList>
    </citation>
    <scope>NUCLEOTIDE SEQUENCE [LARGE SCALE GENOMIC DNA]</scope>
    <source>
        <strain evidence="2 3">JCM 14902</strain>
    </source>
</reference>